<organism evidence="1 2">
    <name type="scientific">Cuscuta epithymum</name>
    <dbReference type="NCBI Taxonomy" id="186058"/>
    <lineage>
        <taxon>Eukaryota</taxon>
        <taxon>Viridiplantae</taxon>
        <taxon>Streptophyta</taxon>
        <taxon>Embryophyta</taxon>
        <taxon>Tracheophyta</taxon>
        <taxon>Spermatophyta</taxon>
        <taxon>Magnoliopsida</taxon>
        <taxon>eudicotyledons</taxon>
        <taxon>Gunneridae</taxon>
        <taxon>Pentapetalae</taxon>
        <taxon>asterids</taxon>
        <taxon>lamiids</taxon>
        <taxon>Solanales</taxon>
        <taxon>Convolvulaceae</taxon>
        <taxon>Cuscuteae</taxon>
        <taxon>Cuscuta</taxon>
        <taxon>Cuscuta subgen. Cuscuta</taxon>
    </lineage>
</organism>
<dbReference type="AlphaFoldDB" id="A0AAV0DNC9"/>
<sequence>MVFSYAFIYSLNTLKHPRDHILCIRFTRHFICKTTSNLIDLLQKIRTSMKRASLKPVCNKIRSILFSYFFNFASISLGGREIPFEECSRSFVIKYYYLRPTKNGTEEGDIIIKKGGFVWLILN</sequence>
<protein>
    <submittedName>
        <fullName evidence="1">Uncharacterized protein</fullName>
    </submittedName>
</protein>
<comment type="caution">
    <text evidence="1">The sequence shown here is derived from an EMBL/GenBank/DDBJ whole genome shotgun (WGS) entry which is preliminary data.</text>
</comment>
<reference evidence="1" key="1">
    <citation type="submission" date="2022-07" db="EMBL/GenBank/DDBJ databases">
        <authorList>
            <person name="Macas J."/>
            <person name="Novak P."/>
            <person name="Neumann P."/>
        </authorList>
    </citation>
    <scope>NUCLEOTIDE SEQUENCE</scope>
</reference>
<dbReference type="Proteomes" id="UP001152523">
    <property type="component" value="Unassembled WGS sequence"/>
</dbReference>
<gene>
    <name evidence="1" type="ORF">CEPIT_LOCUS17328</name>
</gene>
<dbReference type="EMBL" id="CAMAPF010000132">
    <property type="protein sequence ID" value="CAH9105764.1"/>
    <property type="molecule type" value="Genomic_DNA"/>
</dbReference>
<accession>A0AAV0DNC9</accession>
<evidence type="ECO:0000313" key="1">
    <source>
        <dbReference type="EMBL" id="CAH9105764.1"/>
    </source>
</evidence>
<evidence type="ECO:0000313" key="2">
    <source>
        <dbReference type="Proteomes" id="UP001152523"/>
    </source>
</evidence>
<keyword evidence="2" id="KW-1185">Reference proteome</keyword>
<name>A0AAV0DNC9_9ASTE</name>
<proteinExistence type="predicted"/>